<reference evidence="1 2" key="1">
    <citation type="submission" date="2016-07" db="EMBL/GenBank/DDBJ databases">
        <title>Pervasive Adenine N6-methylation of Active Genes in Fungi.</title>
        <authorList>
            <consortium name="DOE Joint Genome Institute"/>
            <person name="Mondo S.J."/>
            <person name="Dannebaum R.O."/>
            <person name="Kuo R.C."/>
            <person name="Labutti K."/>
            <person name="Haridas S."/>
            <person name="Kuo A."/>
            <person name="Salamov A."/>
            <person name="Ahrendt S.R."/>
            <person name="Lipzen A."/>
            <person name="Sullivan W."/>
            <person name="Andreopoulos W.B."/>
            <person name="Clum A."/>
            <person name="Lindquist E."/>
            <person name="Daum C."/>
            <person name="Ramamoorthy G.K."/>
            <person name="Gryganskyi A."/>
            <person name="Culley D."/>
            <person name="Magnuson J.K."/>
            <person name="James T.Y."/>
            <person name="O'Malley M.A."/>
            <person name="Stajich J.E."/>
            <person name="Spatafora J.W."/>
            <person name="Visel A."/>
            <person name="Grigoriev I.V."/>
        </authorList>
    </citation>
    <scope>NUCLEOTIDE SEQUENCE [LARGE SCALE GENOMIC DNA]</scope>
    <source>
        <strain evidence="1 2">CBS 115471</strain>
    </source>
</reference>
<evidence type="ECO:0000313" key="2">
    <source>
        <dbReference type="Proteomes" id="UP000193144"/>
    </source>
</evidence>
<dbReference type="EMBL" id="MCFA01000044">
    <property type="protein sequence ID" value="ORY13197.1"/>
    <property type="molecule type" value="Genomic_DNA"/>
</dbReference>
<evidence type="ECO:0000313" key="1">
    <source>
        <dbReference type="EMBL" id="ORY13197.1"/>
    </source>
</evidence>
<protein>
    <submittedName>
        <fullName evidence="1">Uncharacterized protein</fullName>
    </submittedName>
</protein>
<keyword evidence="2" id="KW-1185">Reference proteome</keyword>
<proteinExistence type="predicted"/>
<dbReference type="Proteomes" id="UP000193144">
    <property type="component" value="Unassembled WGS sequence"/>
</dbReference>
<comment type="caution">
    <text evidence="1">The sequence shown here is derived from an EMBL/GenBank/DDBJ whole genome shotgun (WGS) entry which is preliminary data.</text>
</comment>
<gene>
    <name evidence="1" type="ORF">BCR34DRAFT_276116</name>
</gene>
<dbReference type="AlphaFoldDB" id="A0A1Y1ZT23"/>
<organism evidence="1 2">
    <name type="scientific">Clohesyomyces aquaticus</name>
    <dbReference type="NCBI Taxonomy" id="1231657"/>
    <lineage>
        <taxon>Eukaryota</taxon>
        <taxon>Fungi</taxon>
        <taxon>Dikarya</taxon>
        <taxon>Ascomycota</taxon>
        <taxon>Pezizomycotina</taxon>
        <taxon>Dothideomycetes</taxon>
        <taxon>Pleosporomycetidae</taxon>
        <taxon>Pleosporales</taxon>
        <taxon>Lindgomycetaceae</taxon>
        <taxon>Clohesyomyces</taxon>
    </lineage>
</organism>
<accession>A0A1Y1ZT23</accession>
<sequence>MWWRRLGLQGRVARVEKFTQCAGTKKGIGEKRERVCVCVCVCTCNSKQYQYPLYGLLPSSSIYYSLGIFRVIPSPKDSDHPVSYARPQATGRILISFHADQRMPLYQIHGKITTQMLDDLFMPCLSPLLSAPKMLTEAEAQVPSPTTKIQ</sequence>
<name>A0A1Y1ZT23_9PLEO</name>